<reference evidence="1 2" key="1">
    <citation type="submission" date="2017-02" db="EMBL/GenBank/DDBJ databases">
        <authorList>
            <person name="Peterson S.W."/>
        </authorList>
    </citation>
    <scope>NUCLEOTIDE SEQUENCE [LARGE SCALE GENOMIC DNA]</scope>
    <source>
        <strain evidence="1 2">DSM 25262</strain>
    </source>
</reference>
<dbReference type="AlphaFoldDB" id="A0A1T5JT81"/>
<evidence type="ECO:0000313" key="2">
    <source>
        <dbReference type="Proteomes" id="UP000190961"/>
    </source>
</evidence>
<proteinExistence type="predicted"/>
<sequence>MEIEIGRQYLLDGKTPVSVVKAINKAKTVYSIVVGQSIITVEKERLKDMEPVKEG</sequence>
<accession>A0A1T5JT81</accession>
<evidence type="ECO:0000313" key="1">
    <source>
        <dbReference type="EMBL" id="SKC54408.1"/>
    </source>
</evidence>
<dbReference type="RefSeq" id="WP_159453622.1">
    <property type="nucleotide sequence ID" value="NZ_FUZU01000001.1"/>
</dbReference>
<gene>
    <name evidence="1" type="ORF">SAMN05660236_1442</name>
</gene>
<dbReference type="EMBL" id="FUZU01000001">
    <property type="protein sequence ID" value="SKC54408.1"/>
    <property type="molecule type" value="Genomic_DNA"/>
</dbReference>
<dbReference type="Proteomes" id="UP000190961">
    <property type="component" value="Unassembled WGS sequence"/>
</dbReference>
<name>A0A1T5JT81_9BACT</name>
<organism evidence="1 2">
    <name type="scientific">Ohtaekwangia koreensis</name>
    <dbReference type="NCBI Taxonomy" id="688867"/>
    <lineage>
        <taxon>Bacteria</taxon>
        <taxon>Pseudomonadati</taxon>
        <taxon>Bacteroidota</taxon>
        <taxon>Cytophagia</taxon>
        <taxon>Cytophagales</taxon>
        <taxon>Fulvivirgaceae</taxon>
        <taxon>Ohtaekwangia</taxon>
    </lineage>
</organism>
<protein>
    <submittedName>
        <fullName evidence="1">Uncharacterized protein</fullName>
    </submittedName>
</protein>
<keyword evidence="2" id="KW-1185">Reference proteome</keyword>